<proteinExistence type="predicted"/>
<sequence>MRVGRDVHDRLRSRIQSSLKIAPGEHIELIVRLNGKKPAVDCLVVTNARVLTLDSTAEPLTWIRRQALADEIRTWRLTRKFRSRLTVTSGYGRTDVFGSSLTVFDDDLVDEHLTALVSNRAKASTVSAVKALRAEAHWMSSAYGRAVYVLDRDQLAPGTAEVIDIDMVERQLSQFDYWPSSEVRRHLAACLPGGGCFLANADPAEDSSREPGPVPTEHVEAVLSALVTVDSAKIKRSEGTESYVFHQLMSVVAQIRAMPTWNSHHLDEHHLRVDLDDEVRRIALRCHEIAGLRAEIGDKPEGFSETGRRAAAVRETSLASLDAVASRLEDRVSLLAAYRDRLRALSRELADLDSATHIAGVAERVASLATSAGDAEPGSHLDGLLPQPREAADALPEVLASVREEVDRLCQQDGHLVS</sequence>
<accession>A0A7K3M7D8</accession>
<evidence type="ECO:0000313" key="1">
    <source>
        <dbReference type="EMBL" id="NDL58842.1"/>
    </source>
</evidence>
<evidence type="ECO:0000313" key="2">
    <source>
        <dbReference type="Proteomes" id="UP000460435"/>
    </source>
</evidence>
<dbReference type="EMBL" id="WLZY01000006">
    <property type="protein sequence ID" value="NDL58842.1"/>
    <property type="molecule type" value="Genomic_DNA"/>
</dbReference>
<comment type="caution">
    <text evidence="1">The sequence shown here is derived from an EMBL/GenBank/DDBJ whole genome shotgun (WGS) entry which is preliminary data.</text>
</comment>
<dbReference type="RefSeq" id="WP_162451557.1">
    <property type="nucleotide sequence ID" value="NZ_WLZY01000006.1"/>
</dbReference>
<organism evidence="1 2">
    <name type="scientific">Phytoactinopolyspora mesophila</name>
    <dbReference type="NCBI Taxonomy" id="2650750"/>
    <lineage>
        <taxon>Bacteria</taxon>
        <taxon>Bacillati</taxon>
        <taxon>Actinomycetota</taxon>
        <taxon>Actinomycetes</taxon>
        <taxon>Jiangellales</taxon>
        <taxon>Jiangellaceae</taxon>
        <taxon>Phytoactinopolyspora</taxon>
    </lineage>
</organism>
<gene>
    <name evidence="1" type="ORF">F7O44_17360</name>
</gene>
<reference evidence="1 2" key="1">
    <citation type="submission" date="2019-11" db="EMBL/GenBank/DDBJ databases">
        <authorList>
            <person name="Li X.-J."/>
            <person name="Feng X.-M."/>
        </authorList>
    </citation>
    <scope>NUCLEOTIDE SEQUENCE [LARGE SCALE GENOMIC DNA]</scope>
    <source>
        <strain evidence="1 2">XMNu-373</strain>
    </source>
</reference>
<dbReference type="Proteomes" id="UP000460435">
    <property type="component" value="Unassembled WGS sequence"/>
</dbReference>
<dbReference type="AlphaFoldDB" id="A0A7K3M7D8"/>
<keyword evidence="2" id="KW-1185">Reference proteome</keyword>
<protein>
    <submittedName>
        <fullName evidence="1">Uncharacterized protein</fullName>
    </submittedName>
</protein>
<name>A0A7K3M7D8_9ACTN</name>